<feature type="domain" description="DUF6533" evidence="2">
    <location>
        <begin position="35"/>
        <end position="80"/>
    </location>
</feature>
<keyword evidence="1" id="KW-0812">Transmembrane</keyword>
<dbReference type="Proteomes" id="UP000629468">
    <property type="component" value="Unassembled WGS sequence"/>
</dbReference>
<reference evidence="3 4" key="1">
    <citation type="journal article" name="Sci. Rep.">
        <title>Telomere-to-telomere assembled and centromere annotated genomes of the two main subspecies of the button mushroom Agaricus bisporus reveal especially polymorphic chromosome ends.</title>
        <authorList>
            <person name="Sonnenberg A.S.M."/>
            <person name="Sedaghat-Telgerd N."/>
            <person name="Lavrijssen B."/>
            <person name="Ohm R.A."/>
            <person name="Hendrickx P.M."/>
            <person name="Scholtmeijer K."/>
            <person name="Baars J.J.P."/>
            <person name="van Peer A."/>
        </authorList>
    </citation>
    <scope>NUCLEOTIDE SEQUENCE [LARGE SCALE GENOMIC DNA]</scope>
    <source>
        <strain evidence="3 4">H119_p4</strain>
    </source>
</reference>
<accession>A0A8H7C6C7</accession>
<comment type="caution">
    <text evidence="3">The sequence shown here is derived from an EMBL/GenBank/DDBJ whole genome shotgun (WGS) entry which is preliminary data.</text>
</comment>
<feature type="transmembrane region" description="Helical" evidence="1">
    <location>
        <begin position="183"/>
        <end position="202"/>
    </location>
</feature>
<keyword evidence="1" id="KW-0472">Membrane</keyword>
<feature type="transmembrane region" description="Helical" evidence="1">
    <location>
        <begin position="227"/>
        <end position="247"/>
    </location>
</feature>
<feature type="transmembrane region" description="Helical" evidence="1">
    <location>
        <begin position="69"/>
        <end position="90"/>
    </location>
</feature>
<dbReference type="Pfam" id="PF20151">
    <property type="entry name" value="DUF6533"/>
    <property type="match status" value="1"/>
</dbReference>
<evidence type="ECO:0000313" key="3">
    <source>
        <dbReference type="EMBL" id="KAF7767934.1"/>
    </source>
</evidence>
<evidence type="ECO:0000313" key="4">
    <source>
        <dbReference type="Proteomes" id="UP000629468"/>
    </source>
</evidence>
<dbReference type="AlphaFoldDB" id="A0A8H7C6C7"/>
<sequence length="336" mass="38374">MGEVSELIAPIFEIFGDILEGFVTQKYTNQFKTNCVGFVSLTILLWDHIVTFSDEVEYVWYGRDGPIKYLFLFNRYFIPLGFSLNIFAYLSPALSNLVPDSPSAKFDFVLNHIEMRKLRPFRRCHDSHRYKYCSNHDIFSCVCALLEPRVYLGTALCGGPVPLGLGCEMIFVDVSQAMASSSAWLPLLFDTLAFLLIFWATFNKEMPGNISFPGRFNLYKRMLEDGLLYYCPILFVTLSLSLMISFSEPGSQNLVAQLELIITVTMMSRITINLKKAYHKKKDIDTELANMPNPVHAFAEHARAQISSVLDITRSRIQNEPSNDVEMVIRNRDFDS</sequence>
<dbReference type="InterPro" id="IPR045340">
    <property type="entry name" value="DUF6533"/>
</dbReference>
<dbReference type="EMBL" id="JABXXO010000010">
    <property type="protein sequence ID" value="KAF7767934.1"/>
    <property type="molecule type" value="Genomic_DNA"/>
</dbReference>
<proteinExistence type="predicted"/>
<feature type="transmembrane region" description="Helical" evidence="1">
    <location>
        <begin position="253"/>
        <end position="272"/>
    </location>
</feature>
<evidence type="ECO:0000256" key="1">
    <source>
        <dbReference type="SAM" id="Phobius"/>
    </source>
</evidence>
<gene>
    <name evidence="3" type="ORF">Agabi119p4_7177</name>
</gene>
<name>A0A8H7C6C7_AGABI</name>
<protein>
    <recommendedName>
        <fullName evidence="2">DUF6533 domain-containing protein</fullName>
    </recommendedName>
</protein>
<evidence type="ECO:0000259" key="2">
    <source>
        <dbReference type="Pfam" id="PF20151"/>
    </source>
</evidence>
<organism evidence="3 4">
    <name type="scientific">Agaricus bisporus var. burnettii</name>
    <dbReference type="NCBI Taxonomy" id="192524"/>
    <lineage>
        <taxon>Eukaryota</taxon>
        <taxon>Fungi</taxon>
        <taxon>Dikarya</taxon>
        <taxon>Basidiomycota</taxon>
        <taxon>Agaricomycotina</taxon>
        <taxon>Agaricomycetes</taxon>
        <taxon>Agaricomycetidae</taxon>
        <taxon>Agaricales</taxon>
        <taxon>Agaricineae</taxon>
        <taxon>Agaricaceae</taxon>
        <taxon>Agaricus</taxon>
    </lineage>
</organism>
<keyword evidence="1" id="KW-1133">Transmembrane helix</keyword>